<evidence type="ECO:0000313" key="1">
    <source>
        <dbReference type="EMBL" id="OCG75272.1"/>
    </source>
</evidence>
<dbReference type="InterPro" id="IPR002762">
    <property type="entry name" value="CbiX-like"/>
</dbReference>
<accession>A0A1B9NF94</accession>
<organism evidence="1 2">
    <name type="scientific">Microbacterium sediminis</name>
    <dbReference type="NCBI Taxonomy" id="904291"/>
    <lineage>
        <taxon>Bacteria</taxon>
        <taxon>Bacillati</taxon>
        <taxon>Actinomycetota</taxon>
        <taxon>Actinomycetes</taxon>
        <taxon>Micrococcales</taxon>
        <taxon>Microbacteriaceae</taxon>
        <taxon>Microbacterium</taxon>
    </lineage>
</organism>
<dbReference type="STRING" id="904291.A7J15_02395"/>
<gene>
    <name evidence="1" type="ORF">A7J15_02395</name>
</gene>
<dbReference type="InterPro" id="IPR050963">
    <property type="entry name" value="Sirohydro_Cobaltochel/CbiX"/>
</dbReference>
<dbReference type="CDD" id="cd03416">
    <property type="entry name" value="CbiX_SirB_N"/>
    <property type="match status" value="1"/>
</dbReference>
<dbReference type="Pfam" id="PF01903">
    <property type="entry name" value="CbiX"/>
    <property type="match status" value="2"/>
</dbReference>
<dbReference type="Proteomes" id="UP000093355">
    <property type="component" value="Unassembled WGS sequence"/>
</dbReference>
<sequence>MTAPVLVCCSHGTDSPDGRAAVSAIVAGARDALGVPVRETYVDVQEPQVDEVIASFAQPAIIVPLLLSPGFHTAVDIGRAARSRPDVVATGTLGPHPLLAELLAERVRDAGLRDGDHVVLAASGSSRPEAAERVGEVRTALGALIPAPLTVGYAYGATPKVAEAVAAARRAGAARVIVASYVLAPGHFANLIAGASADIVTPPLGADRRVIRIVAERYREGLALLAD</sequence>
<dbReference type="Gene3D" id="3.40.50.1400">
    <property type="match status" value="2"/>
</dbReference>
<dbReference type="PANTHER" id="PTHR33542:SF5">
    <property type="entry name" value="FERROCHELATASE CHE1"/>
    <property type="match status" value="1"/>
</dbReference>
<evidence type="ECO:0000313" key="2">
    <source>
        <dbReference type="Proteomes" id="UP000093355"/>
    </source>
</evidence>
<dbReference type="PANTHER" id="PTHR33542">
    <property type="entry name" value="SIROHYDROCHLORIN FERROCHELATASE, CHLOROPLASTIC"/>
    <property type="match status" value="1"/>
</dbReference>
<dbReference type="EMBL" id="LXMD01000013">
    <property type="protein sequence ID" value="OCG75272.1"/>
    <property type="molecule type" value="Genomic_DNA"/>
</dbReference>
<dbReference type="OrthoDB" id="7345302at2"/>
<comment type="caution">
    <text evidence="1">The sequence shown here is derived from an EMBL/GenBank/DDBJ whole genome shotgun (WGS) entry which is preliminary data.</text>
</comment>
<dbReference type="GO" id="GO:0016829">
    <property type="term" value="F:lyase activity"/>
    <property type="evidence" value="ECO:0007669"/>
    <property type="project" value="InterPro"/>
</dbReference>
<dbReference type="SUPFAM" id="SSF53800">
    <property type="entry name" value="Chelatase"/>
    <property type="match status" value="1"/>
</dbReference>
<dbReference type="AlphaFoldDB" id="A0A1B9NF94"/>
<keyword evidence="2" id="KW-1185">Reference proteome</keyword>
<reference evidence="1 2" key="1">
    <citation type="submission" date="2016-05" db="EMBL/GenBank/DDBJ databases">
        <authorList>
            <person name="Lavstsen T."/>
            <person name="Jespersen J.S."/>
        </authorList>
    </citation>
    <scope>NUCLEOTIDE SEQUENCE [LARGE SCALE GENOMIC DNA]</scope>
    <source>
        <strain evidence="1 2">YLB-01</strain>
    </source>
</reference>
<dbReference type="RefSeq" id="WP_067023763.1">
    <property type="nucleotide sequence ID" value="NZ_CP038256.1"/>
</dbReference>
<proteinExistence type="predicted"/>
<protein>
    <submittedName>
        <fullName evidence="1">Uncharacterized protein</fullName>
    </submittedName>
</protein>
<name>A0A1B9NF94_9MICO</name>